<comment type="caution">
    <text evidence="1">The sequence shown here is derived from an EMBL/GenBank/DDBJ whole genome shotgun (WGS) entry which is preliminary data.</text>
</comment>
<evidence type="ECO:0000313" key="1">
    <source>
        <dbReference type="EMBL" id="KAF3557385.1"/>
    </source>
</evidence>
<dbReference type="EMBL" id="QGKX02000996">
    <property type="protein sequence ID" value="KAF3557385.1"/>
    <property type="molecule type" value="Genomic_DNA"/>
</dbReference>
<reference evidence="1" key="1">
    <citation type="submission" date="2019-12" db="EMBL/GenBank/DDBJ databases">
        <title>Genome sequencing and annotation of Brassica cretica.</title>
        <authorList>
            <person name="Studholme D.J."/>
            <person name="Sarris P."/>
        </authorList>
    </citation>
    <scope>NUCLEOTIDE SEQUENCE</scope>
    <source>
        <strain evidence="1">PFS-109/04</strain>
        <tissue evidence="1">Leaf</tissue>
    </source>
</reference>
<proteinExistence type="predicted"/>
<name>A0A8S9R5D2_BRACR</name>
<dbReference type="AlphaFoldDB" id="A0A8S9R5D2"/>
<accession>A0A8S9R5D2</accession>
<gene>
    <name evidence="1" type="ORF">F2Q69_00016206</name>
</gene>
<dbReference type="Proteomes" id="UP000712600">
    <property type="component" value="Unassembled WGS sequence"/>
</dbReference>
<evidence type="ECO:0000313" key="2">
    <source>
        <dbReference type="Proteomes" id="UP000712600"/>
    </source>
</evidence>
<sequence>MSDKKGKGKGKAGSRRQSLCSCISPDVLPPRSERVTASTRTAVFALLDAAKTTHRVGGFRMPQDVYDAYLEALGSFFSTDEMVAFMRNRVPNLYLPEEGYVSGFTRFLNLLEGEDAINKYENDARTALIEEQGATSTSGRSDAEE</sequence>
<protein>
    <submittedName>
        <fullName evidence="1">Uncharacterized protein</fullName>
    </submittedName>
</protein>
<organism evidence="1 2">
    <name type="scientific">Brassica cretica</name>
    <name type="common">Mustard</name>
    <dbReference type="NCBI Taxonomy" id="69181"/>
    <lineage>
        <taxon>Eukaryota</taxon>
        <taxon>Viridiplantae</taxon>
        <taxon>Streptophyta</taxon>
        <taxon>Embryophyta</taxon>
        <taxon>Tracheophyta</taxon>
        <taxon>Spermatophyta</taxon>
        <taxon>Magnoliopsida</taxon>
        <taxon>eudicotyledons</taxon>
        <taxon>Gunneridae</taxon>
        <taxon>Pentapetalae</taxon>
        <taxon>rosids</taxon>
        <taxon>malvids</taxon>
        <taxon>Brassicales</taxon>
        <taxon>Brassicaceae</taxon>
        <taxon>Brassiceae</taxon>
        <taxon>Brassica</taxon>
    </lineage>
</organism>